<keyword evidence="2" id="KW-1185">Reference proteome</keyword>
<reference evidence="1" key="1">
    <citation type="submission" date="2023-04" db="EMBL/GenBank/DDBJ databases">
        <title>Draft Genome sequencing of Naganishia species isolated from polar environments using Oxford Nanopore Technology.</title>
        <authorList>
            <person name="Leo P."/>
            <person name="Venkateswaran K."/>
        </authorList>
    </citation>
    <scope>NUCLEOTIDE SEQUENCE</scope>
    <source>
        <strain evidence="1">DBVPG 5303</strain>
    </source>
</reference>
<dbReference type="EMBL" id="JASBWV010000002">
    <property type="protein sequence ID" value="KAJ9127476.1"/>
    <property type="molecule type" value="Genomic_DNA"/>
</dbReference>
<sequence>MLAAMLRRISRLPSQSPIEAITIFFVLVTLVYFQLLQAVQDSEIFTLPTSGIPTSSPRGQTFWIPSSSETAKRATASSKSAFSKKHSPSSATHDFLAGLDIHTPEFLSSHLPSLSAGVESKNITGWAAVSGQDYEKYLEEVGKDSTGVNQLVIKQFVVDPSQLTDDSNEMQENVVQAANRWEKYVKNELLVDVGAGQPVSYRDVCFRITEQGECFSPESQADIKGQRIVTLFLSTSDIAQQYLAKVDNYDEAASPKSQSIIFVEEKSGLSFVPIPTSGSGFDGQFGTPYYSALSILSHPSSDVFANARGQVPMSAAALKTSAQVQSRFPARSIKWLAYAVRALGTRFWILAKNADSADIFVVMLGYILMHLTFVRLFLNMRKMGSSFWLPSATLISSIFGFLFALFAAYLLNVPVDLIQLSEALPFLVITVGFDKPFLLARAVFQNPEIKPVLAPAPAPVPDLSQTTSAQVAALGLDDFDVDLGVIRELEKKGKSQGTSFAASPLSAGFKSSDSLTNLNALNNLGEESSSNSHLITSNLDLGALDRGLAVHARIQREIAEAKRKSIRWAAPISAKYIVLSAVDQVGWPIVRDYAIEITVLCIGAAMGIGGLREFCRLAALILAMDCLCLFTFYTAILSVMVEIHRIKLVRRLQPKPKQSDSDLRAANANDSDNVSSNGLLSSTPDKSAKPSYLSQLKHSLIGHKGSKSAGMGDLKDIAKQESPTARLKLALIVAFLSLHFLNLCTTLTEQTALKRHIDHPTNLGYSQNDLAALTERTYLAPVLENLLITTGTWAVRAAPSTTVIVSNLLGPNAALTGTHNDGLRVTSRMATLDRFMSEWTLLVGDPVLSKWIVVALFVSILLNGYLLKGIASNSVPGGSTGPVAVAAAAARLVGAGGAWDTNVEKRDSLRNRRRWSGGIQLERFSNTRRSNAGEDMEAYRRQRVDQVKNSDPVTHQLPDDSASSNHMNGSTGNTKDVVRNGTALSGHATNGNAIKPSSGDVTPRDSAATPTAEMPVFVSSVVDTDEVDTQLVSPLAHYGRRSLDECWEIYNGGLGAFSLTDEEVILLAEKGKIPGYGLEKGLKDLERAVRVRRAVISRASLTRTLETSELPMSGYDYSRIIGACCENVVGYMPIPVGIAGPLTIDGQPLPIPMATTEGTLVASTSRGCKALNAGGGVITVLTQDAMTRGPALEFPSIKDAAAAKMWIDNEGGYPILKAAFESTSRFAKLQRLKCAMAGRTLYVRFATQTGDAMGMNMISKGTEKALECLNQRYPTMRVLALSGNYCTDKKPAAINWIEGRGKSVVAEAVIPGSVVKSVLKTTVADMVNLNIKKNLVGSAMAGSIGGFNAHAANILTAIYLACGQDPAQNVESSNCITLMEPTNDGKDLLITCSMPSIEVGTVGGGTILGPQYAMLEMLGVAGAHPTTPGANAQRLARIICASVMAGELSLMAALAAGHLIKAHMQHNRSQLATPTSGLTPSGPGAMTPLLKPMESLK</sequence>
<proteinExistence type="predicted"/>
<protein>
    <submittedName>
        <fullName evidence="1">Uncharacterized protein</fullName>
    </submittedName>
</protein>
<evidence type="ECO:0000313" key="1">
    <source>
        <dbReference type="EMBL" id="KAJ9127476.1"/>
    </source>
</evidence>
<organism evidence="1 2">
    <name type="scientific">Naganishia onofrii</name>
    <dbReference type="NCBI Taxonomy" id="1851511"/>
    <lineage>
        <taxon>Eukaryota</taxon>
        <taxon>Fungi</taxon>
        <taxon>Dikarya</taxon>
        <taxon>Basidiomycota</taxon>
        <taxon>Agaricomycotina</taxon>
        <taxon>Tremellomycetes</taxon>
        <taxon>Filobasidiales</taxon>
        <taxon>Filobasidiaceae</taxon>
        <taxon>Naganishia</taxon>
    </lineage>
</organism>
<name>A0ACC2XV21_9TREE</name>
<accession>A0ACC2XV21</accession>
<evidence type="ECO:0000313" key="2">
    <source>
        <dbReference type="Proteomes" id="UP001234202"/>
    </source>
</evidence>
<gene>
    <name evidence="1" type="ORF">QFC24_000885</name>
</gene>
<comment type="caution">
    <text evidence="1">The sequence shown here is derived from an EMBL/GenBank/DDBJ whole genome shotgun (WGS) entry which is preliminary data.</text>
</comment>
<dbReference type="Proteomes" id="UP001234202">
    <property type="component" value="Unassembled WGS sequence"/>
</dbReference>